<keyword evidence="1" id="KW-0472">Membrane</keyword>
<protein>
    <submittedName>
        <fullName evidence="2">Uncharacterized protein</fullName>
    </submittedName>
</protein>
<evidence type="ECO:0000313" key="2">
    <source>
        <dbReference type="EMBL" id="MBO8455769.1"/>
    </source>
</evidence>
<accession>A0A9D9HKZ6</accession>
<evidence type="ECO:0000313" key="3">
    <source>
        <dbReference type="Proteomes" id="UP000823617"/>
    </source>
</evidence>
<gene>
    <name evidence="2" type="ORF">IAC08_05135</name>
</gene>
<comment type="caution">
    <text evidence="2">The sequence shown here is derived from an EMBL/GenBank/DDBJ whole genome shotgun (WGS) entry which is preliminary data.</text>
</comment>
<dbReference type="AlphaFoldDB" id="A0A9D9HKZ6"/>
<organism evidence="2 3">
    <name type="scientific">Candidatus Cryptobacteroides intestinigallinarum</name>
    <dbReference type="NCBI Taxonomy" id="2840767"/>
    <lineage>
        <taxon>Bacteria</taxon>
        <taxon>Pseudomonadati</taxon>
        <taxon>Bacteroidota</taxon>
        <taxon>Bacteroidia</taxon>
        <taxon>Bacteroidales</taxon>
        <taxon>Candidatus Cryptobacteroides</taxon>
    </lineage>
</organism>
<evidence type="ECO:0000256" key="1">
    <source>
        <dbReference type="SAM" id="Phobius"/>
    </source>
</evidence>
<sequence length="90" mass="9951">MEIFIAALLLVGISVIGLCFNIIFRKDGKFPDTEISHNPAMKKLGIKCAKEEELRLWGKKHGRDYPSCSDLGCSDCAGCGLSDKFQQSKQ</sequence>
<proteinExistence type="predicted"/>
<keyword evidence="1" id="KW-1133">Transmembrane helix</keyword>
<dbReference type="Proteomes" id="UP000823617">
    <property type="component" value="Unassembled WGS sequence"/>
</dbReference>
<name>A0A9D9HKZ6_9BACT</name>
<feature type="transmembrane region" description="Helical" evidence="1">
    <location>
        <begin position="6"/>
        <end position="24"/>
    </location>
</feature>
<dbReference type="EMBL" id="JADIMK010000052">
    <property type="protein sequence ID" value="MBO8455769.1"/>
    <property type="molecule type" value="Genomic_DNA"/>
</dbReference>
<keyword evidence="1" id="KW-0812">Transmembrane</keyword>
<reference evidence="2" key="2">
    <citation type="journal article" date="2021" name="PeerJ">
        <title>Extensive microbial diversity within the chicken gut microbiome revealed by metagenomics and culture.</title>
        <authorList>
            <person name="Gilroy R."/>
            <person name="Ravi A."/>
            <person name="Getino M."/>
            <person name="Pursley I."/>
            <person name="Horton D.L."/>
            <person name="Alikhan N.F."/>
            <person name="Baker D."/>
            <person name="Gharbi K."/>
            <person name="Hall N."/>
            <person name="Watson M."/>
            <person name="Adriaenssens E.M."/>
            <person name="Foster-Nyarko E."/>
            <person name="Jarju S."/>
            <person name="Secka A."/>
            <person name="Antonio M."/>
            <person name="Oren A."/>
            <person name="Chaudhuri R.R."/>
            <person name="La Ragione R."/>
            <person name="Hildebrand F."/>
            <person name="Pallen M.J."/>
        </authorList>
    </citation>
    <scope>NUCLEOTIDE SEQUENCE</scope>
    <source>
        <strain evidence="2">B1-3475</strain>
    </source>
</reference>
<reference evidence="2" key="1">
    <citation type="submission" date="2020-10" db="EMBL/GenBank/DDBJ databases">
        <authorList>
            <person name="Gilroy R."/>
        </authorList>
    </citation>
    <scope>NUCLEOTIDE SEQUENCE</scope>
    <source>
        <strain evidence="2">B1-3475</strain>
    </source>
</reference>